<evidence type="ECO:0000313" key="2">
    <source>
        <dbReference type="Proteomes" id="UP001283361"/>
    </source>
</evidence>
<gene>
    <name evidence="1" type="ORF">RRG08_012400</name>
</gene>
<comment type="caution">
    <text evidence="1">The sequence shown here is derived from an EMBL/GenBank/DDBJ whole genome shotgun (WGS) entry which is preliminary data.</text>
</comment>
<protein>
    <submittedName>
        <fullName evidence="1">Uncharacterized protein</fullName>
    </submittedName>
</protein>
<evidence type="ECO:0000313" key="1">
    <source>
        <dbReference type="EMBL" id="KAK3748406.1"/>
    </source>
</evidence>
<keyword evidence="2" id="KW-1185">Reference proteome</keyword>
<proteinExistence type="predicted"/>
<name>A0AAE1D065_9GAST</name>
<accession>A0AAE1D065</accession>
<dbReference type="Proteomes" id="UP001283361">
    <property type="component" value="Unassembled WGS sequence"/>
</dbReference>
<reference evidence="1" key="1">
    <citation type="journal article" date="2023" name="G3 (Bethesda)">
        <title>A reference genome for the long-term kleptoplast-retaining sea slug Elysia crispata morphotype clarki.</title>
        <authorList>
            <person name="Eastman K.E."/>
            <person name="Pendleton A.L."/>
            <person name="Shaikh M.A."/>
            <person name="Suttiyut T."/>
            <person name="Ogas R."/>
            <person name="Tomko P."/>
            <person name="Gavelis G."/>
            <person name="Widhalm J.R."/>
            <person name="Wisecaver J.H."/>
        </authorList>
    </citation>
    <scope>NUCLEOTIDE SEQUENCE</scope>
    <source>
        <strain evidence="1">ECLA1</strain>
    </source>
</reference>
<dbReference type="EMBL" id="JAWDGP010006023">
    <property type="protein sequence ID" value="KAK3748406.1"/>
    <property type="molecule type" value="Genomic_DNA"/>
</dbReference>
<sequence length="93" mass="10142">MRVFVFVYLIDEGEHTQGQHRLAIVSPTGYSAPGDCGTSLKSNASCESSGCAVSGKLASKRSEEVCTVRRKQVEADSKLQDLRQLVLPLNMVR</sequence>
<organism evidence="1 2">
    <name type="scientific">Elysia crispata</name>
    <name type="common">lettuce slug</name>
    <dbReference type="NCBI Taxonomy" id="231223"/>
    <lineage>
        <taxon>Eukaryota</taxon>
        <taxon>Metazoa</taxon>
        <taxon>Spiralia</taxon>
        <taxon>Lophotrochozoa</taxon>
        <taxon>Mollusca</taxon>
        <taxon>Gastropoda</taxon>
        <taxon>Heterobranchia</taxon>
        <taxon>Euthyneura</taxon>
        <taxon>Panpulmonata</taxon>
        <taxon>Sacoglossa</taxon>
        <taxon>Placobranchoidea</taxon>
        <taxon>Plakobranchidae</taxon>
        <taxon>Elysia</taxon>
    </lineage>
</organism>
<dbReference type="AlphaFoldDB" id="A0AAE1D065"/>